<proteinExistence type="predicted"/>
<comment type="caution">
    <text evidence="1">The sequence shown here is derived from an EMBL/GenBank/DDBJ whole genome shotgun (WGS) entry which is preliminary data.</text>
</comment>
<reference evidence="2" key="1">
    <citation type="submission" date="2015-07" db="EMBL/GenBank/DDBJ databases">
        <authorList>
            <consortium name="Consortium for Microbial Forensics and Genomics (microFORGE)"/>
            <person name="Knight B.M."/>
            <person name="Roberts D.P."/>
            <person name="Lin D."/>
            <person name="Hari K."/>
            <person name="Fletcher J."/>
            <person name="Melcher U."/>
            <person name="Blagden T."/>
            <person name="Winegar R.A."/>
        </authorList>
    </citation>
    <scope>NUCLEOTIDE SEQUENCE [LARGE SCALE GENOMIC DNA]</scope>
    <source>
        <strain evidence="2">DSM 23493</strain>
    </source>
</reference>
<organism evidence="1 2">
    <name type="scientific">Lysinibacillus xylanilyticus</name>
    <dbReference type="NCBI Taxonomy" id="582475"/>
    <lineage>
        <taxon>Bacteria</taxon>
        <taxon>Bacillati</taxon>
        <taxon>Bacillota</taxon>
        <taxon>Bacilli</taxon>
        <taxon>Bacillales</taxon>
        <taxon>Bacillaceae</taxon>
        <taxon>Lysinibacillus</taxon>
    </lineage>
</organism>
<evidence type="ECO:0000313" key="2">
    <source>
        <dbReference type="Proteomes" id="UP000037326"/>
    </source>
</evidence>
<dbReference type="EMBL" id="LFXJ01000002">
    <property type="protein sequence ID" value="KMY33932.1"/>
    <property type="molecule type" value="Genomic_DNA"/>
</dbReference>
<dbReference type="Proteomes" id="UP000037326">
    <property type="component" value="Unassembled WGS sequence"/>
</dbReference>
<dbReference type="GeneID" id="96597153"/>
<gene>
    <name evidence="1" type="ORF">ACZ11_02320</name>
</gene>
<protein>
    <submittedName>
        <fullName evidence="1">Uncharacterized protein</fullName>
    </submittedName>
</protein>
<dbReference type="RefSeq" id="WP_049663329.1">
    <property type="nucleotide sequence ID" value="NZ_JBIVOC010000021.1"/>
</dbReference>
<sequence length="299" mass="34531">MKVELENLFSIDESSQDQVINVYNRYGIYIGAPKIRKRSLKASFNPIFTLNEDVTYEHVAALYKSLEHELGIDSIGERFYFDFSDSEYEQAPLFTLNSTGNSPDMFIDDRGTLFSINTHCQHCGLMEKEQLSPLVIDTTEMKDRHLVHVSGYWVASQELATLMKQEDIKGYELLEVIHQGPKEGKQKAFQIIPTQVLPEASAERVKLYFATEQPPCRCGLSGVINGPDIYNRKDLTNIENDIFLSAEWNHDGKYLYRKTLFSRKFRELIIKNNISREVRGEKDKNFGPKDWLFDPVLLK</sequence>
<name>A0A0K9FIA8_9BACI</name>
<dbReference type="OrthoDB" id="2736797at2"/>
<evidence type="ECO:0000313" key="1">
    <source>
        <dbReference type="EMBL" id="KMY33932.1"/>
    </source>
</evidence>
<accession>A0A0K9FIA8</accession>
<dbReference type="AlphaFoldDB" id="A0A0K9FIA8"/>
<dbReference type="PATRIC" id="fig|582475.4.peg.4030"/>